<protein>
    <submittedName>
        <fullName evidence="2">Uncharacterized protein</fullName>
    </submittedName>
</protein>
<organism evidence="2 3">
    <name type="scientific">Theileria annulata</name>
    <dbReference type="NCBI Taxonomy" id="5874"/>
    <lineage>
        <taxon>Eukaryota</taxon>
        <taxon>Sar</taxon>
        <taxon>Alveolata</taxon>
        <taxon>Apicomplexa</taxon>
        <taxon>Aconoidasida</taxon>
        <taxon>Piroplasmida</taxon>
        <taxon>Theileriidae</taxon>
        <taxon>Theileria</taxon>
    </lineage>
</organism>
<feature type="transmembrane region" description="Helical" evidence="1">
    <location>
        <begin position="64"/>
        <end position="83"/>
    </location>
</feature>
<keyword evidence="1" id="KW-0472">Membrane</keyword>
<dbReference type="EMBL" id="CR940348">
    <property type="protein sequence ID" value="CAI74359.1"/>
    <property type="molecule type" value="Genomic_DNA"/>
</dbReference>
<dbReference type="AlphaFoldDB" id="Q4UEY0"/>
<dbReference type="Proteomes" id="UP000001950">
    <property type="component" value="Chromosome 2"/>
</dbReference>
<evidence type="ECO:0000313" key="3">
    <source>
        <dbReference type="Proteomes" id="UP000001950"/>
    </source>
</evidence>
<keyword evidence="1" id="KW-0812">Transmembrane</keyword>
<name>Q4UEY0_THEAN</name>
<sequence length="214" mass="25997">MAVPKNKRSKSKVKQRTNIIFFDQLCGNWRRRREWFYRRLAIEKFLPSTCEPKFSLNRPVLFPGFWSTYFLHIINTITIRLVIMRIFKGFVKVLPDFQTKHFNYRQFRYLGQAPQGKNIENFESAWEEGKKLFYRQSLSYNEFAKRVECLRLFLFWGLVTGLAFDIAFRPPKSRYWFTWNLRERFSKPKHTSLPPLQDDNMTDATREYNKICNF</sequence>
<dbReference type="VEuPathDB" id="PiroplasmaDB:TA14220"/>
<dbReference type="GeneID" id="3862096"/>
<accession>Q4UEY0</accession>
<feature type="transmembrane region" description="Helical" evidence="1">
    <location>
        <begin position="149"/>
        <end position="168"/>
    </location>
</feature>
<keyword evidence="1" id="KW-1133">Transmembrane helix</keyword>
<gene>
    <name evidence="2" type="ORF">TA14220</name>
</gene>
<dbReference type="InParanoid" id="Q4UEY0"/>
<dbReference type="RefSeq" id="XP_952091.1">
    <property type="nucleotide sequence ID" value="XM_946998.1"/>
</dbReference>
<dbReference type="OrthoDB" id="346528at2759"/>
<dbReference type="OMA" id="EYNKICN"/>
<proteinExistence type="predicted"/>
<reference evidence="2 3" key="1">
    <citation type="journal article" date="2005" name="Science">
        <title>Genome of the host-cell transforming parasite Theileria annulata compared with T. parva.</title>
        <authorList>
            <person name="Pain A."/>
            <person name="Renauld H."/>
            <person name="Berriman M."/>
            <person name="Murphy L."/>
            <person name="Yeats C.A."/>
            <person name="Weir W."/>
            <person name="Kerhornou A."/>
            <person name="Aslett M."/>
            <person name="Bishop R."/>
            <person name="Bouchier C."/>
            <person name="Cochet M."/>
            <person name="Coulson R.M.R."/>
            <person name="Cronin A."/>
            <person name="de Villiers E.P."/>
            <person name="Fraser A."/>
            <person name="Fosker N."/>
            <person name="Gardner M."/>
            <person name="Goble A."/>
            <person name="Griffiths-Jones S."/>
            <person name="Harris D.E."/>
            <person name="Katzer F."/>
            <person name="Larke N."/>
            <person name="Lord A."/>
            <person name="Maser P."/>
            <person name="McKellar S."/>
            <person name="Mooney P."/>
            <person name="Morton F."/>
            <person name="Nene V."/>
            <person name="O'Neil S."/>
            <person name="Price C."/>
            <person name="Quail M.A."/>
            <person name="Rabbinowitsch E."/>
            <person name="Rawlings N.D."/>
            <person name="Rutter S."/>
            <person name="Saunders D."/>
            <person name="Seeger K."/>
            <person name="Shah T."/>
            <person name="Squares R."/>
            <person name="Squares S."/>
            <person name="Tivey A."/>
            <person name="Walker A.R."/>
            <person name="Woodward J."/>
            <person name="Dobbelaere D.A.E."/>
            <person name="Langsley G."/>
            <person name="Rajandream M.A."/>
            <person name="McKeever D."/>
            <person name="Shiels B."/>
            <person name="Tait A."/>
            <person name="Barrell B.G."/>
            <person name="Hall N."/>
        </authorList>
    </citation>
    <scope>NUCLEOTIDE SEQUENCE [LARGE SCALE GENOMIC DNA]</scope>
    <source>
        <strain evidence="3">Ankara</strain>
    </source>
</reference>
<evidence type="ECO:0000313" key="2">
    <source>
        <dbReference type="EMBL" id="CAI74359.1"/>
    </source>
</evidence>
<keyword evidence="3" id="KW-1185">Reference proteome</keyword>
<evidence type="ECO:0000256" key="1">
    <source>
        <dbReference type="SAM" id="Phobius"/>
    </source>
</evidence>
<dbReference type="KEGG" id="tan:TA14220"/>
<dbReference type="eggNOG" id="ENOG502SGYN">
    <property type="taxonomic scope" value="Eukaryota"/>
</dbReference>